<dbReference type="InterPro" id="IPR017961">
    <property type="entry name" value="DNA_pol_Y-fam_little_finger"/>
</dbReference>
<evidence type="ECO:0000256" key="1">
    <source>
        <dbReference type="ARBA" id="ARBA00012417"/>
    </source>
</evidence>
<evidence type="ECO:0000256" key="4">
    <source>
        <dbReference type="ARBA" id="ARBA00022695"/>
    </source>
</evidence>
<dbReference type="GO" id="GO:0046872">
    <property type="term" value="F:metal ion binding"/>
    <property type="evidence" value="ECO:0007669"/>
    <property type="project" value="UniProtKB-KW"/>
</dbReference>
<dbReference type="FunFam" id="3.30.1490.100:FF:000004">
    <property type="entry name" value="DNA polymerase IV"/>
    <property type="match status" value="1"/>
</dbReference>
<evidence type="ECO:0000256" key="7">
    <source>
        <dbReference type="ARBA" id="ARBA00022763"/>
    </source>
</evidence>
<evidence type="ECO:0000259" key="13">
    <source>
        <dbReference type="Pfam" id="PF11799"/>
    </source>
</evidence>
<feature type="compositionally biased region" description="Low complexity" evidence="12">
    <location>
        <begin position="262"/>
        <end position="273"/>
    </location>
</feature>
<comment type="caution">
    <text evidence="14">The sequence shown here is derived from an EMBL/GenBank/DDBJ whole genome shotgun (WGS) entry which is preliminary data.</text>
</comment>
<evidence type="ECO:0000313" key="14">
    <source>
        <dbReference type="EMBL" id="HCT13932.1"/>
    </source>
</evidence>
<dbReference type="PANTHER" id="PTHR11076">
    <property type="entry name" value="DNA REPAIR POLYMERASE UMUC / TRANSFERASE FAMILY MEMBER"/>
    <property type="match status" value="1"/>
</dbReference>
<dbReference type="Gene3D" id="3.30.1490.100">
    <property type="entry name" value="DNA polymerase, Y-family, little finger domain"/>
    <property type="match status" value="1"/>
</dbReference>
<protein>
    <recommendedName>
        <fullName evidence="1">DNA-directed DNA polymerase</fullName>
        <ecNumber evidence="1">2.7.7.7</ecNumber>
    </recommendedName>
</protein>
<feature type="non-terminal residue" evidence="14">
    <location>
        <position position="1"/>
    </location>
</feature>
<dbReference type="Pfam" id="PF11799">
    <property type="entry name" value="IMS_C"/>
    <property type="match status" value="1"/>
</dbReference>
<dbReference type="SUPFAM" id="SSF100879">
    <property type="entry name" value="Lesion bypass DNA polymerase (Y-family), little finger domain"/>
    <property type="match status" value="1"/>
</dbReference>
<feature type="region of interest" description="Disordered" evidence="12">
    <location>
        <begin position="184"/>
        <end position="218"/>
    </location>
</feature>
<evidence type="ECO:0000256" key="9">
    <source>
        <dbReference type="ARBA" id="ARBA00022932"/>
    </source>
</evidence>
<dbReference type="STRING" id="863239.GCA_000213935_00307"/>
<sequence length="273" mass="28697">ERGDVFGPRPVGDLWGIGPVARARLAEVGVVTIGQFTAMDDADVRSLLGSVGLQTQAYARGDDPRPVAPRARAKQVSAERTLEVDAATTAGVLPVLAATAAAAHRRLKSDGRAARTVTVKTRTSDFQAHTRSITLAAPTDDLDEITAAARSVVPHPEESGAVRLVGVSLSGLTDERQVVLFPELAVPGDPPEPDHVPAPDAAPDPAPADTSGHWTPTQDVRHREYGHGWVQGTGSGVVSIRFETRATGPGRTRTFAVDDPDLSPADPLDSLAW</sequence>
<keyword evidence="8" id="KW-0460">Magnesium</keyword>
<evidence type="ECO:0000256" key="12">
    <source>
        <dbReference type="SAM" id="MobiDB-lite"/>
    </source>
</evidence>
<keyword evidence="4" id="KW-0548">Nucleotidyltransferase</keyword>
<dbReference type="InterPro" id="IPR043502">
    <property type="entry name" value="DNA/RNA_pol_sf"/>
</dbReference>
<dbReference type="Proteomes" id="UP000261739">
    <property type="component" value="Unassembled WGS sequence"/>
</dbReference>
<dbReference type="GO" id="GO:0009432">
    <property type="term" value="P:SOS response"/>
    <property type="evidence" value="ECO:0007669"/>
    <property type="project" value="TreeGrafter"/>
</dbReference>
<organism evidence="14 15">
    <name type="scientific">Corynebacterium nuruki</name>
    <dbReference type="NCBI Taxonomy" id="1032851"/>
    <lineage>
        <taxon>Bacteria</taxon>
        <taxon>Bacillati</taxon>
        <taxon>Actinomycetota</taxon>
        <taxon>Actinomycetes</taxon>
        <taxon>Mycobacteriales</taxon>
        <taxon>Corynebacteriaceae</taxon>
        <taxon>Corynebacterium</taxon>
    </lineage>
</organism>
<keyword evidence="7" id="KW-0227">DNA damage</keyword>
<dbReference type="GO" id="GO:0005829">
    <property type="term" value="C:cytosol"/>
    <property type="evidence" value="ECO:0007669"/>
    <property type="project" value="TreeGrafter"/>
</dbReference>
<evidence type="ECO:0000256" key="6">
    <source>
        <dbReference type="ARBA" id="ARBA00022723"/>
    </source>
</evidence>
<evidence type="ECO:0000256" key="3">
    <source>
        <dbReference type="ARBA" id="ARBA00022679"/>
    </source>
</evidence>
<evidence type="ECO:0000256" key="10">
    <source>
        <dbReference type="ARBA" id="ARBA00023204"/>
    </source>
</evidence>
<feature type="region of interest" description="Disordered" evidence="12">
    <location>
        <begin position="243"/>
        <end position="273"/>
    </location>
</feature>
<dbReference type="EC" id="2.7.7.7" evidence="1"/>
<evidence type="ECO:0000256" key="11">
    <source>
        <dbReference type="ARBA" id="ARBA00049244"/>
    </source>
</evidence>
<gene>
    <name evidence="14" type="ORF">DIW82_03810</name>
</gene>
<keyword evidence="10" id="KW-0234">DNA repair</keyword>
<keyword evidence="3" id="KW-0808">Transferase</keyword>
<keyword evidence="6" id="KW-0479">Metal-binding</keyword>
<evidence type="ECO:0000256" key="2">
    <source>
        <dbReference type="ARBA" id="ARBA00022457"/>
    </source>
</evidence>
<dbReference type="InterPro" id="IPR036775">
    <property type="entry name" value="DNA_pol_Y-fam_lit_finger_sf"/>
</dbReference>
<dbReference type="Gene3D" id="1.10.150.20">
    <property type="entry name" value="5' to 3' exonuclease, C-terminal subdomain"/>
    <property type="match status" value="1"/>
</dbReference>
<dbReference type="EMBL" id="DQID01000105">
    <property type="protein sequence ID" value="HCT13932.1"/>
    <property type="molecule type" value="Genomic_DNA"/>
</dbReference>
<evidence type="ECO:0000256" key="5">
    <source>
        <dbReference type="ARBA" id="ARBA00022705"/>
    </source>
</evidence>
<evidence type="ECO:0000256" key="8">
    <source>
        <dbReference type="ARBA" id="ARBA00022842"/>
    </source>
</evidence>
<reference evidence="14 15" key="1">
    <citation type="journal article" date="2018" name="Nat. Biotechnol.">
        <title>A standardized bacterial taxonomy based on genome phylogeny substantially revises the tree of life.</title>
        <authorList>
            <person name="Parks D.H."/>
            <person name="Chuvochina M."/>
            <person name="Waite D.W."/>
            <person name="Rinke C."/>
            <person name="Skarshewski A."/>
            <person name="Chaumeil P.A."/>
            <person name="Hugenholtz P."/>
        </authorList>
    </citation>
    <scope>NUCLEOTIDE SEQUENCE [LARGE SCALE GENOMIC DNA]</scope>
    <source>
        <strain evidence="14">UBA11247</strain>
    </source>
</reference>
<dbReference type="GO" id="GO:0003684">
    <property type="term" value="F:damaged DNA binding"/>
    <property type="evidence" value="ECO:0007669"/>
    <property type="project" value="InterPro"/>
</dbReference>
<dbReference type="AlphaFoldDB" id="A0A3D4SXF8"/>
<dbReference type="GO" id="GO:0006260">
    <property type="term" value="P:DNA replication"/>
    <property type="evidence" value="ECO:0007669"/>
    <property type="project" value="UniProtKB-KW"/>
</dbReference>
<dbReference type="GO" id="GO:0042276">
    <property type="term" value="P:error-prone translesion synthesis"/>
    <property type="evidence" value="ECO:0007669"/>
    <property type="project" value="TreeGrafter"/>
</dbReference>
<dbReference type="PANTHER" id="PTHR11076:SF33">
    <property type="entry name" value="DNA POLYMERASE KAPPA"/>
    <property type="match status" value="1"/>
</dbReference>
<dbReference type="InterPro" id="IPR050116">
    <property type="entry name" value="DNA_polymerase-Y"/>
</dbReference>
<feature type="domain" description="DNA polymerase Y-family little finger" evidence="13">
    <location>
        <begin position="74"/>
        <end position="177"/>
    </location>
</feature>
<keyword evidence="5" id="KW-0235">DNA replication</keyword>
<keyword evidence="2" id="KW-0515">Mutator protein</keyword>
<evidence type="ECO:0000313" key="15">
    <source>
        <dbReference type="Proteomes" id="UP000261739"/>
    </source>
</evidence>
<dbReference type="GO" id="GO:0003887">
    <property type="term" value="F:DNA-directed DNA polymerase activity"/>
    <property type="evidence" value="ECO:0007669"/>
    <property type="project" value="UniProtKB-KW"/>
</dbReference>
<dbReference type="SUPFAM" id="SSF56672">
    <property type="entry name" value="DNA/RNA polymerases"/>
    <property type="match status" value="1"/>
</dbReference>
<name>A0A3D4SXF8_9CORY</name>
<keyword evidence="9" id="KW-0239">DNA-directed DNA polymerase</keyword>
<comment type="catalytic activity">
    <reaction evidence="11">
        <text>DNA(n) + a 2'-deoxyribonucleoside 5'-triphosphate = DNA(n+1) + diphosphate</text>
        <dbReference type="Rhea" id="RHEA:22508"/>
        <dbReference type="Rhea" id="RHEA-COMP:17339"/>
        <dbReference type="Rhea" id="RHEA-COMP:17340"/>
        <dbReference type="ChEBI" id="CHEBI:33019"/>
        <dbReference type="ChEBI" id="CHEBI:61560"/>
        <dbReference type="ChEBI" id="CHEBI:173112"/>
        <dbReference type="EC" id="2.7.7.7"/>
    </reaction>
</comment>
<accession>A0A3D4SXF8</accession>
<dbReference type="GO" id="GO:0006281">
    <property type="term" value="P:DNA repair"/>
    <property type="evidence" value="ECO:0007669"/>
    <property type="project" value="UniProtKB-KW"/>
</dbReference>
<proteinExistence type="predicted"/>